<feature type="region of interest" description="Disordered" evidence="1">
    <location>
        <begin position="1"/>
        <end position="29"/>
    </location>
</feature>
<feature type="region of interest" description="Disordered" evidence="1">
    <location>
        <begin position="165"/>
        <end position="284"/>
    </location>
</feature>
<feature type="compositionally biased region" description="Acidic residues" evidence="1">
    <location>
        <begin position="1"/>
        <end position="11"/>
    </location>
</feature>
<protein>
    <submittedName>
        <fullName evidence="2">Uncharacterized protein</fullName>
    </submittedName>
</protein>
<sequence>MPDTTAEDETAPEGRHSIGGEQDPSFTGYEYHLPQTFSVSVGTRVYPSYIPVPINRGTAASLSSREAPSTVTPANPGRRYYNAYRAELQNEHDRSRADYEPDYSPLAVDTAQMAYSSEEDSSPVGGPLSHGQWPLRSSSSFGNEVAPSRASARLPTIYSQTTLEAEDFEPSTSSAPAASGAPDPAPDMDTRPMSSKPMPPVETTSAPAQRSTAPSPPAMPSSRPQSASTNTDGPQATGSRGQKRNFWRRLLRRRDRNEQESAAPIITHLGGGWVGGHGEPPSTIPVDQERLVRELLSQGAAYPSRATLSHHRSMPGPSTLQAPHTGTGVLRSARSEADIPREPEPSLPTSQRLLAERTALAFGGLERQLIDFRREMEGILIQLCERFTQRSEQLVVACHREHEAFLKQAGPRT</sequence>
<evidence type="ECO:0000256" key="1">
    <source>
        <dbReference type="SAM" id="MobiDB-lite"/>
    </source>
</evidence>
<accession>A0A6A7BSK0</accession>
<dbReference type="Proteomes" id="UP000799421">
    <property type="component" value="Unassembled WGS sequence"/>
</dbReference>
<organism evidence="2 3">
    <name type="scientific">Piedraia hortae CBS 480.64</name>
    <dbReference type="NCBI Taxonomy" id="1314780"/>
    <lineage>
        <taxon>Eukaryota</taxon>
        <taxon>Fungi</taxon>
        <taxon>Dikarya</taxon>
        <taxon>Ascomycota</taxon>
        <taxon>Pezizomycotina</taxon>
        <taxon>Dothideomycetes</taxon>
        <taxon>Dothideomycetidae</taxon>
        <taxon>Capnodiales</taxon>
        <taxon>Piedraiaceae</taxon>
        <taxon>Piedraia</taxon>
    </lineage>
</organism>
<feature type="compositionally biased region" description="Basic and acidic residues" evidence="1">
    <location>
        <begin position="333"/>
        <end position="344"/>
    </location>
</feature>
<gene>
    <name evidence="2" type="ORF">K470DRAFT_279248</name>
</gene>
<evidence type="ECO:0000313" key="3">
    <source>
        <dbReference type="Proteomes" id="UP000799421"/>
    </source>
</evidence>
<feature type="compositionally biased region" description="Low complexity" evidence="1">
    <location>
        <begin position="170"/>
        <end position="182"/>
    </location>
</feature>
<dbReference type="EMBL" id="MU006040">
    <property type="protein sequence ID" value="KAF2857508.1"/>
    <property type="molecule type" value="Genomic_DNA"/>
</dbReference>
<proteinExistence type="predicted"/>
<evidence type="ECO:0000313" key="2">
    <source>
        <dbReference type="EMBL" id="KAF2857508.1"/>
    </source>
</evidence>
<feature type="compositionally biased region" description="Polar residues" evidence="1">
    <location>
        <begin position="229"/>
        <end position="240"/>
    </location>
</feature>
<feature type="region of interest" description="Disordered" evidence="1">
    <location>
        <begin position="113"/>
        <end position="153"/>
    </location>
</feature>
<name>A0A6A7BSK0_9PEZI</name>
<keyword evidence="3" id="KW-1185">Reference proteome</keyword>
<feature type="compositionally biased region" description="Gly residues" evidence="1">
    <location>
        <begin position="269"/>
        <end position="278"/>
    </location>
</feature>
<reference evidence="2" key="1">
    <citation type="journal article" date="2020" name="Stud. Mycol.">
        <title>101 Dothideomycetes genomes: a test case for predicting lifestyles and emergence of pathogens.</title>
        <authorList>
            <person name="Haridas S."/>
            <person name="Albert R."/>
            <person name="Binder M."/>
            <person name="Bloem J."/>
            <person name="Labutti K."/>
            <person name="Salamov A."/>
            <person name="Andreopoulos B."/>
            <person name="Baker S."/>
            <person name="Barry K."/>
            <person name="Bills G."/>
            <person name="Bluhm B."/>
            <person name="Cannon C."/>
            <person name="Castanera R."/>
            <person name="Culley D."/>
            <person name="Daum C."/>
            <person name="Ezra D."/>
            <person name="Gonzalez J."/>
            <person name="Henrissat B."/>
            <person name="Kuo A."/>
            <person name="Liang C."/>
            <person name="Lipzen A."/>
            <person name="Lutzoni F."/>
            <person name="Magnuson J."/>
            <person name="Mondo S."/>
            <person name="Nolan M."/>
            <person name="Ohm R."/>
            <person name="Pangilinan J."/>
            <person name="Park H.-J."/>
            <person name="Ramirez L."/>
            <person name="Alfaro M."/>
            <person name="Sun H."/>
            <person name="Tritt A."/>
            <person name="Yoshinaga Y."/>
            <person name="Zwiers L.-H."/>
            <person name="Turgeon B."/>
            <person name="Goodwin S."/>
            <person name="Spatafora J."/>
            <person name="Crous P."/>
            <person name="Grigoriev I."/>
        </authorList>
    </citation>
    <scope>NUCLEOTIDE SEQUENCE</scope>
    <source>
        <strain evidence="2">CBS 480.64</strain>
    </source>
</reference>
<dbReference type="AlphaFoldDB" id="A0A6A7BSK0"/>
<feature type="region of interest" description="Disordered" evidence="1">
    <location>
        <begin position="307"/>
        <end position="348"/>
    </location>
</feature>
<feature type="compositionally biased region" description="Basic residues" evidence="1">
    <location>
        <begin position="241"/>
        <end position="254"/>
    </location>
</feature>